<dbReference type="SUPFAM" id="SSF101936">
    <property type="entry name" value="DNA-binding pseudobarrel domain"/>
    <property type="match status" value="2"/>
</dbReference>
<keyword evidence="4" id="KW-0804">Transcription</keyword>
<comment type="caution">
    <text evidence="8">The sequence shown here is derived from an EMBL/GenBank/DDBJ whole genome shotgun (WGS) entry which is preliminary data.</text>
</comment>
<proteinExistence type="predicted"/>
<dbReference type="CDD" id="cd10017">
    <property type="entry name" value="B3_DNA"/>
    <property type="match status" value="2"/>
</dbReference>
<dbReference type="Gene3D" id="2.40.330.10">
    <property type="entry name" value="DNA-binding pseudobarrel domain"/>
    <property type="match status" value="2"/>
</dbReference>
<dbReference type="PANTHER" id="PTHR31391">
    <property type="entry name" value="B3 DOMAIN-CONTAINING PROTEIN OS11G0197600-RELATED"/>
    <property type="match status" value="1"/>
</dbReference>
<dbReference type="PROSITE" id="PS50863">
    <property type="entry name" value="B3"/>
    <property type="match status" value="2"/>
</dbReference>
<evidence type="ECO:0000256" key="6">
    <source>
        <dbReference type="SAM" id="Coils"/>
    </source>
</evidence>
<evidence type="ECO:0000313" key="9">
    <source>
        <dbReference type="Proteomes" id="UP000541444"/>
    </source>
</evidence>
<evidence type="ECO:0000313" key="8">
    <source>
        <dbReference type="EMBL" id="KAF6176153.1"/>
    </source>
</evidence>
<evidence type="ECO:0000256" key="5">
    <source>
        <dbReference type="ARBA" id="ARBA00023242"/>
    </source>
</evidence>
<keyword evidence="5" id="KW-0539">Nucleus</keyword>
<evidence type="ECO:0000256" key="3">
    <source>
        <dbReference type="ARBA" id="ARBA00023125"/>
    </source>
</evidence>
<dbReference type="AlphaFoldDB" id="A0A7J7P9X6"/>
<dbReference type="GO" id="GO:0005634">
    <property type="term" value="C:nucleus"/>
    <property type="evidence" value="ECO:0007669"/>
    <property type="project" value="UniProtKB-SubCell"/>
</dbReference>
<keyword evidence="9" id="KW-1185">Reference proteome</keyword>
<dbReference type="GO" id="GO:0003677">
    <property type="term" value="F:DNA binding"/>
    <property type="evidence" value="ECO:0007669"/>
    <property type="project" value="UniProtKB-KW"/>
</dbReference>
<organism evidence="8 9">
    <name type="scientific">Kingdonia uniflora</name>
    <dbReference type="NCBI Taxonomy" id="39325"/>
    <lineage>
        <taxon>Eukaryota</taxon>
        <taxon>Viridiplantae</taxon>
        <taxon>Streptophyta</taxon>
        <taxon>Embryophyta</taxon>
        <taxon>Tracheophyta</taxon>
        <taxon>Spermatophyta</taxon>
        <taxon>Magnoliopsida</taxon>
        <taxon>Ranunculales</taxon>
        <taxon>Circaeasteraceae</taxon>
        <taxon>Kingdonia</taxon>
    </lineage>
</organism>
<reference evidence="8 9" key="1">
    <citation type="journal article" date="2020" name="IScience">
        <title>Genome Sequencing of the Endangered Kingdonia uniflora (Circaeasteraceae, Ranunculales) Reveals Potential Mechanisms of Evolutionary Specialization.</title>
        <authorList>
            <person name="Sun Y."/>
            <person name="Deng T."/>
            <person name="Zhang A."/>
            <person name="Moore M.J."/>
            <person name="Landis J.B."/>
            <person name="Lin N."/>
            <person name="Zhang H."/>
            <person name="Zhang X."/>
            <person name="Huang J."/>
            <person name="Zhang X."/>
            <person name="Sun H."/>
            <person name="Wang H."/>
        </authorList>
    </citation>
    <scope>NUCLEOTIDE SEQUENCE [LARGE SCALE GENOMIC DNA]</scope>
    <source>
        <strain evidence="8">TB1705</strain>
        <tissue evidence="8">Leaf</tissue>
    </source>
</reference>
<accession>A0A7J7P9X6</accession>
<dbReference type="SMART" id="SM01019">
    <property type="entry name" value="B3"/>
    <property type="match status" value="2"/>
</dbReference>
<name>A0A7J7P9X6_9MAGN</name>
<dbReference type="EMBL" id="JACGCM010000119">
    <property type="protein sequence ID" value="KAF6176153.1"/>
    <property type="molecule type" value="Genomic_DNA"/>
</dbReference>
<dbReference type="OrthoDB" id="1909330at2759"/>
<dbReference type="PANTHER" id="PTHR31391:SF4">
    <property type="entry name" value="B3 DOMAIN-CONTAINING PROTEIN OS03G0184500"/>
    <property type="match status" value="1"/>
</dbReference>
<feature type="domain" description="TF-B3" evidence="7">
    <location>
        <begin position="288"/>
        <end position="377"/>
    </location>
</feature>
<dbReference type="Pfam" id="PF02362">
    <property type="entry name" value="B3"/>
    <property type="match status" value="2"/>
</dbReference>
<dbReference type="InterPro" id="IPR044837">
    <property type="entry name" value="REM16-like"/>
</dbReference>
<dbReference type="Proteomes" id="UP000541444">
    <property type="component" value="Unassembled WGS sequence"/>
</dbReference>
<gene>
    <name evidence="8" type="ORF">GIB67_023444</name>
</gene>
<evidence type="ECO:0000256" key="2">
    <source>
        <dbReference type="ARBA" id="ARBA00023015"/>
    </source>
</evidence>
<evidence type="ECO:0000256" key="1">
    <source>
        <dbReference type="ARBA" id="ARBA00004123"/>
    </source>
</evidence>
<protein>
    <recommendedName>
        <fullName evidence="7">TF-B3 domain-containing protein</fullName>
    </recommendedName>
</protein>
<evidence type="ECO:0000259" key="7">
    <source>
        <dbReference type="PROSITE" id="PS50863"/>
    </source>
</evidence>
<dbReference type="InterPro" id="IPR015300">
    <property type="entry name" value="DNA-bd_pseudobarrel_sf"/>
</dbReference>
<feature type="domain" description="TF-B3" evidence="7">
    <location>
        <begin position="122"/>
        <end position="193"/>
    </location>
</feature>
<keyword evidence="3" id="KW-0238">DNA-binding</keyword>
<keyword evidence="2" id="KW-0805">Transcription regulation</keyword>
<comment type="subcellular location">
    <subcellularLocation>
        <location evidence="1">Nucleus</location>
    </subcellularLocation>
</comment>
<sequence length="622" mass="69828">MAFSEVGMEESVNLMLLENAMEDTVTPRLRRCSIRPNNYEVVDEDATVYGTTAVAADHNESSAREEGFVDDERAKTCAREQAEEVQRSLDPKHPSFVKTLVKSHVRKVSGGLWLWFHRQRPPKNFCNLHLPKEDVMITLVDESGETCPVKYGGTGFTTGWKSFSNTHNLAEGDALVFQLVKPAEFQVHIIRAYTSFRVNGGFTSQNLEAGTEQITPRAFASAIVRSDTIDRAEALEGSFINPALQSHTTDQFLLVAADHAEKSTRAKTCARERAKEVQQSLDPEHPSFVKSMVRSHVSGGFWLGLPAQFCDLYLPKNDVMVTLVDEKDEECQVKFKSGGFSAGWTGFSTAHNLIEGDALVFQLVKDAKFQVYIIRAYDSSGVDGAIGLQNSEACVKQTAPRKRVRRSKTIDPKQSSTLLLSSNHLSISGREGNGDTGLATFRGWENHDRKSFDVAIDGLRRNSKLSEHTWTKYYELCRSQNAFLHENLLKRHHKLVVGIIAETVIIANGIKASKISTFADDFATWDQSLEGFGHLGMNVGFLRAKLNRLQSLVSISEEELYLKRREEAEVEHAHMEEEIKRLELEILELKEASKMLDAEVNNLKIKSGNRELKFQEEVDSPW</sequence>
<keyword evidence="6" id="KW-0175">Coiled coil</keyword>
<feature type="coiled-coil region" evidence="6">
    <location>
        <begin position="558"/>
        <end position="606"/>
    </location>
</feature>
<evidence type="ECO:0000256" key="4">
    <source>
        <dbReference type="ARBA" id="ARBA00023163"/>
    </source>
</evidence>
<dbReference type="InterPro" id="IPR003340">
    <property type="entry name" value="B3_DNA-bd"/>
</dbReference>